<protein>
    <submittedName>
        <fullName evidence="1">Uncharacterized protein</fullName>
    </submittedName>
</protein>
<organism evidence="1 2">
    <name type="scientific">Daphnia magna</name>
    <dbReference type="NCBI Taxonomy" id="35525"/>
    <lineage>
        <taxon>Eukaryota</taxon>
        <taxon>Metazoa</taxon>
        <taxon>Ecdysozoa</taxon>
        <taxon>Arthropoda</taxon>
        <taxon>Crustacea</taxon>
        <taxon>Branchiopoda</taxon>
        <taxon>Diplostraca</taxon>
        <taxon>Cladocera</taxon>
        <taxon>Anomopoda</taxon>
        <taxon>Daphniidae</taxon>
        <taxon>Daphnia</taxon>
    </lineage>
</organism>
<keyword evidence="2" id="KW-1185">Reference proteome</keyword>
<gene>
    <name evidence="1" type="ORF">OUZ56_027779</name>
</gene>
<evidence type="ECO:0000313" key="1">
    <source>
        <dbReference type="EMBL" id="KAK4035694.1"/>
    </source>
</evidence>
<dbReference type="EMBL" id="JAOYFB010000040">
    <property type="protein sequence ID" value="KAK4035694.1"/>
    <property type="molecule type" value="Genomic_DNA"/>
</dbReference>
<accession>A0ABR0B1X2</accession>
<comment type="caution">
    <text evidence="1">The sequence shown here is derived from an EMBL/GenBank/DDBJ whole genome shotgun (WGS) entry which is preliminary data.</text>
</comment>
<name>A0ABR0B1X2_9CRUS</name>
<evidence type="ECO:0000313" key="2">
    <source>
        <dbReference type="Proteomes" id="UP001234178"/>
    </source>
</evidence>
<dbReference type="Proteomes" id="UP001234178">
    <property type="component" value="Unassembled WGS sequence"/>
</dbReference>
<reference evidence="1 2" key="1">
    <citation type="journal article" date="2023" name="Nucleic Acids Res.">
        <title>The hologenome of Daphnia magna reveals possible DNA methylation and microbiome-mediated evolution of the host genome.</title>
        <authorList>
            <person name="Chaturvedi A."/>
            <person name="Li X."/>
            <person name="Dhandapani V."/>
            <person name="Marshall H."/>
            <person name="Kissane S."/>
            <person name="Cuenca-Cambronero M."/>
            <person name="Asole G."/>
            <person name="Calvet F."/>
            <person name="Ruiz-Romero M."/>
            <person name="Marangio P."/>
            <person name="Guigo R."/>
            <person name="Rago D."/>
            <person name="Mirbahai L."/>
            <person name="Eastwood N."/>
            <person name="Colbourne J.K."/>
            <person name="Zhou J."/>
            <person name="Mallon E."/>
            <person name="Orsini L."/>
        </authorList>
    </citation>
    <scope>NUCLEOTIDE SEQUENCE [LARGE SCALE GENOMIC DNA]</scope>
    <source>
        <strain evidence="1">LRV0_1</strain>
    </source>
</reference>
<sequence length="72" mass="8269">MLDYTQVSSRLSQLSFNLIRAFCISDGDFLNDLIYITSSGKTSDWPAHLYARQTGRLKRVLLKKIKTLPSKF</sequence>
<proteinExistence type="predicted"/>